<keyword evidence="5" id="KW-1185">Reference proteome</keyword>
<dbReference type="VEuPathDB" id="TrichDB:TVAGG3_1075320"/>
<feature type="compositionally biased region" description="Polar residues" evidence="2">
    <location>
        <begin position="164"/>
        <end position="174"/>
    </location>
</feature>
<dbReference type="PANTHER" id="PTHR46155:SF1">
    <property type="entry name" value="BIFUNCTIONAL INHIBITOR_LIPID-TRANSFER PROTEIN_SEED STORAGE 2S ALBUMIN SUPERFAMILY PROTEIN"/>
    <property type="match status" value="1"/>
</dbReference>
<gene>
    <name evidence="4" type="ORF">TVAG_012560</name>
</gene>
<reference evidence="4" key="1">
    <citation type="submission" date="2006-10" db="EMBL/GenBank/DDBJ databases">
        <authorList>
            <person name="Amadeo P."/>
            <person name="Zhao Q."/>
            <person name="Wortman J."/>
            <person name="Fraser-Liggett C."/>
            <person name="Carlton J."/>
        </authorList>
    </citation>
    <scope>NUCLEOTIDE SEQUENCE</scope>
    <source>
        <strain evidence="4">G3</strain>
    </source>
</reference>
<dbReference type="EMBL" id="DS113330">
    <property type="protein sequence ID" value="EAY10890.1"/>
    <property type="molecule type" value="Genomic_DNA"/>
</dbReference>
<feature type="transmembrane region" description="Helical" evidence="3">
    <location>
        <begin position="1622"/>
        <end position="1641"/>
    </location>
</feature>
<keyword evidence="1" id="KW-0175">Coiled coil</keyword>
<dbReference type="KEGG" id="tva:4768827"/>
<sequence>MNNSNSHITTKNHKEINSSLSNQNKTQNLHKNNLNLSLANDLLHKTDTGNTRVNKSVSNLTGSEKYILNEIKNDKRNRINERNTKNISNTSIPKGSKKIGEFANNSDKTQLNSPTTARNTSNPTIHSNHIHKTALTTQNDHKDKNDLKKIDNNSSKSYANNNKTHIPNNESQNHNLTQEMKLNKNSKEKIQNQTVNHHKDASKIDGDAVLNRKSNGSHLSNPNLKQEQTNTTKNNQSSLSKENHSNQTKNSLINQNQISHQKQLTKETTTAKIPHKNIVSHTNISKQTPDSSKNQKHMKNLENSTKTKQTQEIIHSNQVKTSVIPTKTTVKQTPTIIPQPRTTKIPSTTVQKQTTNSVISHSTNSIFKTTNSVSSRKLLQKQTPIATAHQTQKQTIVQHSTHSATVSQKQNQTKKETIYVTKIPSLKETPSPRNIPMKTPHETIKQTPIIIPKQTTIFIPKQTPIETAKPTIIETTIQKLIQTPAETVKQTPHQITKETPNVISAQTTKFIPKQTPIETEKQKPIQTPAETIKQTPVETPIQEPIQTPQETIKETPTNIPFQTPSATPIITLYKEIPERSPIQTVREKPIFIPQQTPILLYEPIQTIKETPQQTIIQTPFETPQETPQQTPYETIKETVYQTPAETPLQTPFETPIYTPMPTPTPQHAIFLQDLPQSISQTLSITTRNSYTHIINITEKYTYFTPQIREQFSFHFFINEKNTYKYVGQLQENHIGFHFGASTGLVYVNHTTLELQHICYITYKENKKDDYFFVFHPSQFNSNTKPIENKEMFRVKSEMVRCNSLLDSYISKFDNQQKTIFEKNRQIFKSLNQDSFHINITESGWKIIFIDKPKTIVYSLNITNASITAFYLSKGSYIPFAQISDKSPNMISIGDRSGVLLIEGTPNTTVIWNAFTTTGIYPGSGYFEHICSKQQITNERIKFFESKIKEEIKTKTKLNNLLNLPFEAYAKEMTNASSLSQTYEIESKNNPIKQILATFDENGTYTYIFPAGNYDVFFPNMSHLTINYFIYKDKTGDDLKYYGQIHNVKNYGNLIVRHNLPSLILVQSKELKSFQFVYINQGLVNCHQTYISNYDAKENNFKNVVKNSSTRLQICNLRLIDRQTNYKLFYKLPETSFVSIYSPQNTRTRVLQFSGYFIQETALPFLEVYSFVKNEEFQTEFKITKTSLDREHRFSFSYENIKKTSIVFPDKITNLQIINNPDIVSFVTEHLANINPEMPRIQEKNIVFTSSLQTEDPQSISFESKSSIPHEIFLDKPHTVVIIPDLYTFTIRCFTRNENKINYFGSINSKEHLGVFFGNNSGILYVTSFGNKKFQMYTLHDNSNDDYFFIKKPNLVSKRNFEVENNITLKNISLEIESNKRNHVKDLSNNHTFYRGSVCFPKTEFNYRDIYLSQGTTILFTNKKRYNVFYFKENDKQRMVPIEVQTPENDVYGYHYGLLTNGAIRIKLQGRNSCIEFLIFNSTNSVETFSFSINDLKFLRTNIRDIETEIAINSFYKHLNNVNKTFMMKYAVKNTSSINETETTKKVYNNNQNNEEEKKKQQESRIKIIGGGDDSSIDLDIIRDNDKESFPELNLVFEWRSGNKYNLFSNSTIHEGYSYQRIIIVYVFICLPLSSILGAIYFSNIIYGCIKPSNIESILNHIGENTLGVEENDEYQESNTDYNDQYLDDNHLQDLNPT</sequence>
<feature type="coiled-coil region" evidence="1">
    <location>
        <begin position="1537"/>
        <end position="1564"/>
    </location>
</feature>
<dbReference type="RefSeq" id="XP_001323113.1">
    <property type="nucleotide sequence ID" value="XM_001323078.1"/>
</dbReference>
<feature type="region of interest" description="Disordered" evidence="2">
    <location>
        <begin position="193"/>
        <end position="248"/>
    </location>
</feature>
<dbReference type="OrthoDB" id="418634at2759"/>
<reference evidence="4" key="2">
    <citation type="journal article" date="2007" name="Science">
        <title>Draft genome sequence of the sexually transmitted pathogen Trichomonas vaginalis.</title>
        <authorList>
            <person name="Carlton J.M."/>
            <person name="Hirt R.P."/>
            <person name="Silva J.C."/>
            <person name="Delcher A.L."/>
            <person name="Schatz M."/>
            <person name="Zhao Q."/>
            <person name="Wortman J.R."/>
            <person name="Bidwell S.L."/>
            <person name="Alsmark U.C.M."/>
            <person name="Besteiro S."/>
            <person name="Sicheritz-Ponten T."/>
            <person name="Noel C.J."/>
            <person name="Dacks J.B."/>
            <person name="Foster P.G."/>
            <person name="Simillion C."/>
            <person name="Van de Peer Y."/>
            <person name="Miranda-Saavedra D."/>
            <person name="Barton G.J."/>
            <person name="Westrop G.D."/>
            <person name="Mueller S."/>
            <person name="Dessi D."/>
            <person name="Fiori P.L."/>
            <person name="Ren Q."/>
            <person name="Paulsen I."/>
            <person name="Zhang H."/>
            <person name="Bastida-Corcuera F.D."/>
            <person name="Simoes-Barbosa A."/>
            <person name="Brown M.T."/>
            <person name="Hayes R.D."/>
            <person name="Mukherjee M."/>
            <person name="Okumura C.Y."/>
            <person name="Schneider R."/>
            <person name="Smith A.J."/>
            <person name="Vanacova S."/>
            <person name="Villalvazo M."/>
            <person name="Haas B.J."/>
            <person name="Pertea M."/>
            <person name="Feldblyum T.V."/>
            <person name="Utterback T.R."/>
            <person name="Shu C.L."/>
            <person name="Osoegawa K."/>
            <person name="de Jong P.J."/>
            <person name="Hrdy I."/>
            <person name="Horvathova L."/>
            <person name="Zubacova Z."/>
            <person name="Dolezal P."/>
            <person name="Malik S.B."/>
            <person name="Logsdon J.M. Jr."/>
            <person name="Henze K."/>
            <person name="Gupta A."/>
            <person name="Wang C.C."/>
            <person name="Dunne R.L."/>
            <person name="Upcroft J.A."/>
            <person name="Upcroft P."/>
            <person name="White O."/>
            <person name="Salzberg S.L."/>
            <person name="Tang P."/>
            <person name="Chiu C.-H."/>
            <person name="Lee Y.-S."/>
            <person name="Embley T.M."/>
            <person name="Coombs G.H."/>
            <person name="Mottram J.C."/>
            <person name="Tachezy J."/>
            <person name="Fraser-Liggett C.M."/>
            <person name="Johnson P.J."/>
        </authorList>
    </citation>
    <scope>NUCLEOTIDE SEQUENCE [LARGE SCALE GENOMIC DNA]</scope>
    <source>
        <strain evidence="4">G3</strain>
    </source>
</reference>
<organism evidence="4 5">
    <name type="scientific">Trichomonas vaginalis (strain ATCC PRA-98 / G3)</name>
    <dbReference type="NCBI Taxonomy" id="412133"/>
    <lineage>
        <taxon>Eukaryota</taxon>
        <taxon>Metamonada</taxon>
        <taxon>Parabasalia</taxon>
        <taxon>Trichomonadida</taxon>
        <taxon>Trichomonadidae</taxon>
        <taxon>Trichomonas</taxon>
    </lineage>
</organism>
<dbReference type="InParanoid" id="A2E906"/>
<keyword evidence="3" id="KW-0472">Membrane</keyword>
<evidence type="ECO:0000313" key="5">
    <source>
        <dbReference type="Proteomes" id="UP000001542"/>
    </source>
</evidence>
<evidence type="ECO:0000256" key="2">
    <source>
        <dbReference type="SAM" id="MobiDB-lite"/>
    </source>
</evidence>
<feature type="compositionally biased region" description="Basic and acidic residues" evidence="2">
    <location>
        <begin position="197"/>
        <end position="206"/>
    </location>
</feature>
<keyword evidence="3" id="KW-0812">Transmembrane</keyword>
<evidence type="ECO:0000256" key="3">
    <source>
        <dbReference type="SAM" id="Phobius"/>
    </source>
</evidence>
<dbReference type="PANTHER" id="PTHR46155">
    <property type="entry name" value="BIFUNCTIONAL INHIBITOR/LIPID-TRANSFER PROTEIN/SEED STORAGE 2S ALBUMIN SUPERFAMILY PROTEIN"/>
    <property type="match status" value="1"/>
</dbReference>
<proteinExistence type="predicted"/>
<dbReference type="Proteomes" id="UP000001542">
    <property type="component" value="Unassembled WGS sequence"/>
</dbReference>
<protein>
    <submittedName>
        <fullName evidence="4">Uncharacterized protein</fullName>
    </submittedName>
</protein>
<feature type="region of interest" description="Disordered" evidence="2">
    <location>
        <begin position="80"/>
        <end position="174"/>
    </location>
</feature>
<accession>A2E906</accession>
<evidence type="ECO:0000313" key="4">
    <source>
        <dbReference type="EMBL" id="EAY10890.1"/>
    </source>
</evidence>
<feature type="compositionally biased region" description="Basic and acidic residues" evidence="2">
    <location>
        <begin position="139"/>
        <end position="151"/>
    </location>
</feature>
<dbReference type="VEuPathDB" id="TrichDB:TVAG_012560"/>
<keyword evidence="3" id="KW-1133">Transmembrane helix</keyword>
<feature type="compositionally biased region" description="Polar residues" evidence="2">
    <location>
        <begin position="103"/>
        <end position="127"/>
    </location>
</feature>
<feature type="compositionally biased region" description="Polar residues" evidence="2">
    <location>
        <begin position="212"/>
        <end position="248"/>
    </location>
</feature>
<evidence type="ECO:0000256" key="1">
    <source>
        <dbReference type="SAM" id="Coils"/>
    </source>
</evidence>
<feature type="compositionally biased region" description="Low complexity" evidence="2">
    <location>
        <begin position="152"/>
        <end position="163"/>
    </location>
</feature>
<name>A2E906_TRIV3</name>